<dbReference type="Proteomes" id="UP000324897">
    <property type="component" value="Unassembled WGS sequence"/>
</dbReference>
<dbReference type="PANTHER" id="PTHR31589:SF231">
    <property type="entry name" value="OS01G0973100 PROTEIN"/>
    <property type="match status" value="1"/>
</dbReference>
<evidence type="ECO:0000259" key="1">
    <source>
        <dbReference type="PROSITE" id="PS52045"/>
    </source>
</evidence>
<proteinExistence type="predicted"/>
<dbReference type="PANTHER" id="PTHR31589">
    <property type="entry name" value="PROTEIN, PUTATIVE (DUF239)-RELATED-RELATED"/>
    <property type="match status" value="1"/>
</dbReference>
<dbReference type="AlphaFoldDB" id="A0A5J9SUS8"/>
<dbReference type="InterPro" id="IPR053168">
    <property type="entry name" value="Glutamic_endopeptidase"/>
</dbReference>
<feature type="non-terminal residue" evidence="2">
    <location>
        <position position="1"/>
    </location>
</feature>
<dbReference type="OrthoDB" id="1858978at2759"/>
<gene>
    <name evidence="2" type="ORF">EJB05_51772</name>
</gene>
<comment type="caution">
    <text evidence="2">The sequence shown here is derived from an EMBL/GenBank/DDBJ whole genome shotgun (WGS) entry which is preliminary data.</text>
</comment>
<accession>A0A5J9SUS8</accession>
<dbReference type="Gramene" id="TVU02702">
    <property type="protein sequence ID" value="TVU02702"/>
    <property type="gene ID" value="EJB05_51772"/>
</dbReference>
<evidence type="ECO:0000313" key="3">
    <source>
        <dbReference type="Proteomes" id="UP000324897"/>
    </source>
</evidence>
<keyword evidence="3" id="KW-1185">Reference proteome</keyword>
<reference evidence="2 3" key="1">
    <citation type="journal article" date="2019" name="Sci. Rep.">
        <title>A high-quality genome of Eragrostis curvula grass provides insights into Poaceae evolution and supports new strategies to enhance forage quality.</title>
        <authorList>
            <person name="Carballo J."/>
            <person name="Santos B.A.C.M."/>
            <person name="Zappacosta D."/>
            <person name="Garbus I."/>
            <person name="Selva J.P."/>
            <person name="Gallo C.A."/>
            <person name="Diaz A."/>
            <person name="Albertini E."/>
            <person name="Caccamo M."/>
            <person name="Echenique V."/>
        </authorList>
    </citation>
    <scope>NUCLEOTIDE SEQUENCE [LARGE SCALE GENOMIC DNA]</scope>
    <source>
        <strain evidence="3">cv. Victoria</strain>
        <tissue evidence="2">Leaf</tissue>
    </source>
</reference>
<dbReference type="InterPro" id="IPR004314">
    <property type="entry name" value="Neprosin"/>
</dbReference>
<organism evidence="2 3">
    <name type="scientific">Eragrostis curvula</name>
    <name type="common">weeping love grass</name>
    <dbReference type="NCBI Taxonomy" id="38414"/>
    <lineage>
        <taxon>Eukaryota</taxon>
        <taxon>Viridiplantae</taxon>
        <taxon>Streptophyta</taxon>
        <taxon>Embryophyta</taxon>
        <taxon>Tracheophyta</taxon>
        <taxon>Spermatophyta</taxon>
        <taxon>Magnoliopsida</taxon>
        <taxon>Liliopsida</taxon>
        <taxon>Poales</taxon>
        <taxon>Poaceae</taxon>
        <taxon>PACMAD clade</taxon>
        <taxon>Chloridoideae</taxon>
        <taxon>Eragrostideae</taxon>
        <taxon>Eragrostidinae</taxon>
        <taxon>Eragrostis</taxon>
    </lineage>
</organism>
<dbReference type="PROSITE" id="PS52045">
    <property type="entry name" value="NEPROSIN_PEP_CD"/>
    <property type="match status" value="1"/>
</dbReference>
<feature type="domain" description="Neprosin PEP catalytic" evidence="1">
    <location>
        <begin position="3"/>
        <end position="103"/>
    </location>
</feature>
<dbReference type="EMBL" id="RWGY01000288">
    <property type="protein sequence ID" value="TVU02702.1"/>
    <property type="molecule type" value="Genomic_DNA"/>
</dbReference>
<name>A0A5J9SUS8_9POAL</name>
<protein>
    <recommendedName>
        <fullName evidence="1">Neprosin PEP catalytic domain-containing protein</fullName>
    </recommendedName>
</protein>
<evidence type="ECO:0000313" key="2">
    <source>
        <dbReference type="EMBL" id="TVU02702.1"/>
    </source>
</evidence>
<sequence>MPPLSVKSNLHAVAASEVDIYYGTNATINLWQPTLGRPNDFSLAQLWIMAWSSWNQDLNTIEAGWQFPPWRSVTSIVNNPFQALRNVDFTLSLSLSHLNSRDR</sequence>